<dbReference type="EMBL" id="MU853568">
    <property type="protein sequence ID" value="KAK4145535.1"/>
    <property type="molecule type" value="Genomic_DNA"/>
</dbReference>
<dbReference type="RefSeq" id="XP_062638906.1">
    <property type="nucleotide sequence ID" value="XM_062776661.1"/>
</dbReference>
<proteinExistence type="predicted"/>
<evidence type="ECO:0000313" key="3">
    <source>
        <dbReference type="Proteomes" id="UP001302676"/>
    </source>
</evidence>
<keyword evidence="1" id="KW-0472">Membrane</keyword>
<name>A0AAN6ZN75_9PEZI</name>
<sequence length="134" mass="14290">MSSASPNRCATTNLGDPQFDGADINWVAVPGNTTSAPWMTTCCDPKPVHAYADGCGLWCEMDLAKEPHHDPVRLGATYFHCFNEHGRENRSEGGMWHYIPVKKDGDGSAAAGRAPSVIGAVVMSVLLMGMVLVG</sequence>
<dbReference type="AlphaFoldDB" id="A0AAN6ZN75"/>
<evidence type="ECO:0000313" key="2">
    <source>
        <dbReference type="EMBL" id="KAK4145535.1"/>
    </source>
</evidence>
<dbReference type="GeneID" id="87813274"/>
<evidence type="ECO:0000256" key="1">
    <source>
        <dbReference type="SAM" id="Phobius"/>
    </source>
</evidence>
<comment type="caution">
    <text evidence="2">The sequence shown here is derived from an EMBL/GenBank/DDBJ whole genome shotgun (WGS) entry which is preliminary data.</text>
</comment>
<keyword evidence="1" id="KW-1133">Transmembrane helix</keyword>
<keyword evidence="3" id="KW-1185">Reference proteome</keyword>
<reference evidence="2" key="2">
    <citation type="submission" date="2023-05" db="EMBL/GenBank/DDBJ databases">
        <authorList>
            <consortium name="Lawrence Berkeley National Laboratory"/>
            <person name="Steindorff A."/>
            <person name="Hensen N."/>
            <person name="Bonometti L."/>
            <person name="Westerberg I."/>
            <person name="Brannstrom I.O."/>
            <person name="Guillou S."/>
            <person name="Cros-Aarteil S."/>
            <person name="Calhoun S."/>
            <person name="Haridas S."/>
            <person name="Kuo A."/>
            <person name="Mondo S."/>
            <person name="Pangilinan J."/>
            <person name="Riley R."/>
            <person name="Labutti K."/>
            <person name="Andreopoulos B."/>
            <person name="Lipzen A."/>
            <person name="Chen C."/>
            <person name="Yanf M."/>
            <person name="Daum C."/>
            <person name="Ng V."/>
            <person name="Clum A."/>
            <person name="Ohm R."/>
            <person name="Martin F."/>
            <person name="Silar P."/>
            <person name="Natvig D."/>
            <person name="Lalanne C."/>
            <person name="Gautier V."/>
            <person name="Ament-Velasquez S.L."/>
            <person name="Kruys A."/>
            <person name="Hutchinson M.I."/>
            <person name="Powell A.J."/>
            <person name="Barry K."/>
            <person name="Miller A.N."/>
            <person name="Grigoriev I.V."/>
            <person name="Debuchy R."/>
            <person name="Gladieux P."/>
            <person name="Thoren M.H."/>
            <person name="Johannesson H."/>
        </authorList>
    </citation>
    <scope>NUCLEOTIDE SEQUENCE</scope>
    <source>
        <strain evidence="2">CBS 141.50</strain>
    </source>
</reference>
<dbReference type="Proteomes" id="UP001302676">
    <property type="component" value="Unassembled WGS sequence"/>
</dbReference>
<reference evidence="2" key="1">
    <citation type="journal article" date="2023" name="Mol. Phylogenet. Evol.">
        <title>Genome-scale phylogeny and comparative genomics of the fungal order Sordariales.</title>
        <authorList>
            <person name="Hensen N."/>
            <person name="Bonometti L."/>
            <person name="Westerberg I."/>
            <person name="Brannstrom I.O."/>
            <person name="Guillou S."/>
            <person name="Cros-Aarteil S."/>
            <person name="Calhoun S."/>
            <person name="Haridas S."/>
            <person name="Kuo A."/>
            <person name="Mondo S."/>
            <person name="Pangilinan J."/>
            <person name="Riley R."/>
            <person name="LaButti K."/>
            <person name="Andreopoulos B."/>
            <person name="Lipzen A."/>
            <person name="Chen C."/>
            <person name="Yan M."/>
            <person name="Daum C."/>
            <person name="Ng V."/>
            <person name="Clum A."/>
            <person name="Steindorff A."/>
            <person name="Ohm R.A."/>
            <person name="Martin F."/>
            <person name="Silar P."/>
            <person name="Natvig D.O."/>
            <person name="Lalanne C."/>
            <person name="Gautier V."/>
            <person name="Ament-Velasquez S.L."/>
            <person name="Kruys A."/>
            <person name="Hutchinson M.I."/>
            <person name="Powell A.J."/>
            <person name="Barry K."/>
            <person name="Miller A.N."/>
            <person name="Grigoriev I.V."/>
            <person name="Debuchy R."/>
            <person name="Gladieux P."/>
            <person name="Hiltunen Thoren M."/>
            <person name="Johannesson H."/>
        </authorList>
    </citation>
    <scope>NUCLEOTIDE SEQUENCE</scope>
    <source>
        <strain evidence="2">CBS 141.50</strain>
    </source>
</reference>
<feature type="transmembrane region" description="Helical" evidence="1">
    <location>
        <begin position="114"/>
        <end position="133"/>
    </location>
</feature>
<organism evidence="2 3">
    <name type="scientific">Dichotomopilus funicola</name>
    <dbReference type="NCBI Taxonomy" id="1934379"/>
    <lineage>
        <taxon>Eukaryota</taxon>
        <taxon>Fungi</taxon>
        <taxon>Dikarya</taxon>
        <taxon>Ascomycota</taxon>
        <taxon>Pezizomycotina</taxon>
        <taxon>Sordariomycetes</taxon>
        <taxon>Sordariomycetidae</taxon>
        <taxon>Sordariales</taxon>
        <taxon>Chaetomiaceae</taxon>
        <taxon>Dichotomopilus</taxon>
    </lineage>
</organism>
<protein>
    <submittedName>
        <fullName evidence="2">Uncharacterized protein</fullName>
    </submittedName>
</protein>
<gene>
    <name evidence="2" type="ORF">C8A04DRAFT_10639</name>
</gene>
<keyword evidence="1" id="KW-0812">Transmembrane</keyword>
<accession>A0AAN6ZN75</accession>